<proteinExistence type="predicted"/>
<reference evidence="1" key="4">
    <citation type="submission" date="2019-03" db="UniProtKB">
        <authorList>
            <consortium name="EnsemblPlants"/>
        </authorList>
    </citation>
    <scope>IDENTIFICATION</scope>
</reference>
<evidence type="ECO:0000313" key="2">
    <source>
        <dbReference type="Proteomes" id="UP000015105"/>
    </source>
</evidence>
<dbReference type="PANTHER" id="PTHR11697">
    <property type="entry name" value="GENERAL TRANSCRIPTION FACTOR 2-RELATED ZINC FINGER PROTEIN"/>
    <property type="match status" value="1"/>
</dbReference>
<name>A0A453AR58_AEGTS</name>
<sequence length="165" mass="19291">IFGYIDELCRALQKQDEDIFHAIELVPDTKYYLEALRTNVGWDDFLTKITSFCTKHKIKVVDMEGPYFPVGRPIWGLCNGPNNYHRFKIDMFVGVINRQISELNGRFDEVNTELLSCMAAFCPLHLFVAYDQEKLVTLATKFYTSDFTRDELARLPWQLNMYVTN</sequence>
<protein>
    <submittedName>
        <fullName evidence="1">Uncharacterized protein</fullName>
    </submittedName>
</protein>
<keyword evidence="2" id="KW-1185">Reference proteome</keyword>
<dbReference type="STRING" id="200361.A0A453AR58"/>
<dbReference type="Proteomes" id="UP000015105">
    <property type="component" value="Chromosome 2D"/>
</dbReference>
<reference evidence="2" key="2">
    <citation type="journal article" date="2017" name="Nat. Plants">
        <title>The Aegilops tauschii genome reveals multiple impacts of transposons.</title>
        <authorList>
            <person name="Zhao G."/>
            <person name="Zou C."/>
            <person name="Li K."/>
            <person name="Wang K."/>
            <person name="Li T."/>
            <person name="Gao L."/>
            <person name="Zhang X."/>
            <person name="Wang H."/>
            <person name="Yang Z."/>
            <person name="Liu X."/>
            <person name="Jiang W."/>
            <person name="Mao L."/>
            <person name="Kong X."/>
            <person name="Jiao Y."/>
            <person name="Jia J."/>
        </authorList>
    </citation>
    <scope>NUCLEOTIDE SEQUENCE [LARGE SCALE GENOMIC DNA]</scope>
    <source>
        <strain evidence="2">cv. AL8/78</strain>
    </source>
</reference>
<reference evidence="1" key="3">
    <citation type="journal article" date="2017" name="Nature">
        <title>Genome sequence of the progenitor of the wheat D genome Aegilops tauschii.</title>
        <authorList>
            <person name="Luo M.C."/>
            <person name="Gu Y.Q."/>
            <person name="Puiu D."/>
            <person name="Wang H."/>
            <person name="Twardziok S.O."/>
            <person name="Deal K.R."/>
            <person name="Huo N."/>
            <person name="Zhu T."/>
            <person name="Wang L."/>
            <person name="Wang Y."/>
            <person name="McGuire P.E."/>
            <person name="Liu S."/>
            <person name="Long H."/>
            <person name="Ramasamy R.K."/>
            <person name="Rodriguez J.C."/>
            <person name="Van S.L."/>
            <person name="Yuan L."/>
            <person name="Wang Z."/>
            <person name="Xia Z."/>
            <person name="Xiao L."/>
            <person name="Anderson O.D."/>
            <person name="Ouyang S."/>
            <person name="Liang Y."/>
            <person name="Zimin A.V."/>
            <person name="Pertea G."/>
            <person name="Qi P."/>
            <person name="Bennetzen J.L."/>
            <person name="Dai X."/>
            <person name="Dawson M.W."/>
            <person name="Muller H.G."/>
            <person name="Kugler K."/>
            <person name="Rivarola-Duarte L."/>
            <person name="Spannagl M."/>
            <person name="Mayer K.F.X."/>
            <person name="Lu F.H."/>
            <person name="Bevan M.W."/>
            <person name="Leroy P."/>
            <person name="Li P."/>
            <person name="You F.M."/>
            <person name="Sun Q."/>
            <person name="Liu Z."/>
            <person name="Lyons E."/>
            <person name="Wicker T."/>
            <person name="Salzberg S.L."/>
            <person name="Devos K.M."/>
            <person name="Dvorak J."/>
        </authorList>
    </citation>
    <scope>NUCLEOTIDE SEQUENCE [LARGE SCALE GENOMIC DNA]</scope>
    <source>
        <strain evidence="1">cv. AL8/78</strain>
    </source>
</reference>
<dbReference type="InterPro" id="IPR055298">
    <property type="entry name" value="AtLOH3-like"/>
</dbReference>
<dbReference type="AlphaFoldDB" id="A0A453AR58"/>
<evidence type="ECO:0000313" key="1">
    <source>
        <dbReference type="EnsemblPlants" id="AET2Gv20232600.1"/>
    </source>
</evidence>
<reference evidence="2" key="1">
    <citation type="journal article" date="2014" name="Science">
        <title>Ancient hybridizations among the ancestral genomes of bread wheat.</title>
        <authorList>
            <consortium name="International Wheat Genome Sequencing Consortium,"/>
            <person name="Marcussen T."/>
            <person name="Sandve S.R."/>
            <person name="Heier L."/>
            <person name="Spannagl M."/>
            <person name="Pfeifer M."/>
            <person name="Jakobsen K.S."/>
            <person name="Wulff B.B."/>
            <person name="Steuernagel B."/>
            <person name="Mayer K.F."/>
            <person name="Olsen O.A."/>
        </authorList>
    </citation>
    <scope>NUCLEOTIDE SEQUENCE [LARGE SCALE GENOMIC DNA]</scope>
    <source>
        <strain evidence="2">cv. AL8/78</strain>
    </source>
</reference>
<dbReference type="PANTHER" id="PTHR11697:SF230">
    <property type="entry name" value="ZINC FINGER, MYM DOMAIN CONTAINING 1"/>
    <property type="match status" value="1"/>
</dbReference>
<dbReference type="EnsemblPlants" id="AET2Gv20232600.1">
    <property type="protein sequence ID" value="AET2Gv20232600.1"/>
    <property type="gene ID" value="AET2Gv20232600"/>
</dbReference>
<reference evidence="1" key="5">
    <citation type="journal article" date="2021" name="G3 (Bethesda)">
        <title>Aegilops tauschii genome assembly Aet v5.0 features greater sequence contiguity and improved annotation.</title>
        <authorList>
            <person name="Wang L."/>
            <person name="Zhu T."/>
            <person name="Rodriguez J.C."/>
            <person name="Deal K.R."/>
            <person name="Dubcovsky J."/>
            <person name="McGuire P.E."/>
            <person name="Lux T."/>
            <person name="Spannagl M."/>
            <person name="Mayer K.F.X."/>
            <person name="Baldrich P."/>
            <person name="Meyers B.C."/>
            <person name="Huo N."/>
            <person name="Gu Y.Q."/>
            <person name="Zhou H."/>
            <person name="Devos K.M."/>
            <person name="Bennetzen J.L."/>
            <person name="Unver T."/>
            <person name="Budak H."/>
            <person name="Gulick P.J."/>
            <person name="Galiba G."/>
            <person name="Kalapos B."/>
            <person name="Nelson D.R."/>
            <person name="Li P."/>
            <person name="You F.M."/>
            <person name="Luo M.C."/>
            <person name="Dvorak J."/>
        </authorList>
    </citation>
    <scope>NUCLEOTIDE SEQUENCE [LARGE SCALE GENOMIC DNA]</scope>
    <source>
        <strain evidence="1">cv. AL8/78</strain>
    </source>
</reference>
<accession>A0A453AR58</accession>
<organism evidence="1 2">
    <name type="scientific">Aegilops tauschii subsp. strangulata</name>
    <name type="common">Goatgrass</name>
    <dbReference type="NCBI Taxonomy" id="200361"/>
    <lineage>
        <taxon>Eukaryota</taxon>
        <taxon>Viridiplantae</taxon>
        <taxon>Streptophyta</taxon>
        <taxon>Embryophyta</taxon>
        <taxon>Tracheophyta</taxon>
        <taxon>Spermatophyta</taxon>
        <taxon>Magnoliopsida</taxon>
        <taxon>Liliopsida</taxon>
        <taxon>Poales</taxon>
        <taxon>Poaceae</taxon>
        <taxon>BOP clade</taxon>
        <taxon>Pooideae</taxon>
        <taxon>Triticodae</taxon>
        <taxon>Triticeae</taxon>
        <taxon>Triticinae</taxon>
        <taxon>Aegilops</taxon>
    </lineage>
</organism>
<dbReference type="Gramene" id="AET2Gv20232600.1">
    <property type="protein sequence ID" value="AET2Gv20232600.1"/>
    <property type="gene ID" value="AET2Gv20232600"/>
</dbReference>